<dbReference type="Proteomes" id="UP001432401">
    <property type="component" value="Unassembled WGS sequence"/>
</dbReference>
<dbReference type="EMBL" id="JBEQNB010000028">
    <property type="protein sequence ID" value="MES0838361.1"/>
    <property type="molecule type" value="Genomic_DNA"/>
</dbReference>
<comment type="caution">
    <text evidence="1">The sequence shown here is derived from an EMBL/GenBank/DDBJ whole genome shotgun (WGS) entry which is preliminary data.</text>
</comment>
<organism evidence="1 2">
    <name type="scientific">Nocardiopsis tropica</name>
    <dbReference type="NCBI Taxonomy" id="109330"/>
    <lineage>
        <taxon>Bacteria</taxon>
        <taxon>Bacillati</taxon>
        <taxon>Actinomycetota</taxon>
        <taxon>Actinomycetes</taxon>
        <taxon>Streptosporangiales</taxon>
        <taxon>Nocardiopsidaceae</taxon>
        <taxon>Nocardiopsis</taxon>
    </lineage>
</organism>
<accession>A0ABV2A4V4</accession>
<evidence type="ECO:0000313" key="1">
    <source>
        <dbReference type="EMBL" id="MES0838361.1"/>
    </source>
</evidence>
<reference evidence="1 2" key="1">
    <citation type="submission" date="2024-06" db="EMBL/GenBank/DDBJ databases">
        <authorList>
            <person name="Bataeva Y.V."/>
            <person name="Grigorian L.N."/>
            <person name="Solomentsev V.I."/>
        </authorList>
    </citation>
    <scope>NUCLEOTIDE SEQUENCE [LARGE SCALE GENOMIC DNA]</scope>
    <source>
        <strain evidence="2">SCPM-O-B-12605 (RCAM04882)</strain>
    </source>
</reference>
<dbReference type="RefSeq" id="WP_352987181.1">
    <property type="nucleotide sequence ID" value="NZ_JBEQNA010000024.1"/>
</dbReference>
<gene>
    <name evidence="1" type="ORF">ABUK86_31660</name>
</gene>
<protein>
    <submittedName>
        <fullName evidence="1">Uncharacterized protein</fullName>
    </submittedName>
</protein>
<keyword evidence="2" id="KW-1185">Reference proteome</keyword>
<proteinExistence type="predicted"/>
<sequence>MDLSIFNNYSGQMNEELRHAAMKAQSKGYGVEDTYDALSEVYRRWGNSPGKDIVWKQARILAG</sequence>
<name>A0ABV2A4V4_9ACTN</name>
<evidence type="ECO:0000313" key="2">
    <source>
        <dbReference type="Proteomes" id="UP001432401"/>
    </source>
</evidence>